<feature type="compositionally biased region" description="Basic and acidic residues" evidence="1">
    <location>
        <begin position="155"/>
        <end position="165"/>
    </location>
</feature>
<dbReference type="GeneID" id="85409851"/>
<accession>A0ABQ9R2T3</accession>
<reference evidence="2 3" key="1">
    <citation type="submission" date="2016-10" db="EMBL/GenBank/DDBJ databases">
        <title>The genome sequence of Colletotrichum fioriniae PJ7.</title>
        <authorList>
            <person name="Baroncelli R."/>
        </authorList>
    </citation>
    <scope>NUCLEOTIDE SEQUENCE [LARGE SCALE GENOMIC DNA]</scope>
    <source>
        <strain evidence="2 3">Tom-12</strain>
    </source>
</reference>
<sequence length="200" mass="21716">MCGDGDNVCVKERNKRPEVIAEPTVSIRLLSKARVPAIAKGNLGVEKAHLAGPNRARTPGGAHAVPIFPVIRKCVQRRSWLYVAARSLGGNGLTAFRGPFIGHGMWLDHTVVDTGIPKAASGGRFSACLCSECRRFKSNGWKQARSGNSQMLGEDSAKRLSKPFEPRGGQTRRSNGGDVTEGPLMPSKLQVDWPMRETRK</sequence>
<evidence type="ECO:0000313" key="3">
    <source>
        <dbReference type="Proteomes" id="UP001227543"/>
    </source>
</evidence>
<proteinExistence type="predicted"/>
<organism evidence="2 3">
    <name type="scientific">Colletotrichum tamarilloi</name>
    <dbReference type="NCBI Taxonomy" id="1209934"/>
    <lineage>
        <taxon>Eukaryota</taxon>
        <taxon>Fungi</taxon>
        <taxon>Dikarya</taxon>
        <taxon>Ascomycota</taxon>
        <taxon>Pezizomycotina</taxon>
        <taxon>Sordariomycetes</taxon>
        <taxon>Hypocreomycetidae</taxon>
        <taxon>Glomerellales</taxon>
        <taxon>Glomerellaceae</taxon>
        <taxon>Colletotrichum</taxon>
        <taxon>Colletotrichum acutatum species complex</taxon>
    </lineage>
</organism>
<comment type="caution">
    <text evidence="2">The sequence shown here is derived from an EMBL/GenBank/DDBJ whole genome shotgun (WGS) entry which is preliminary data.</text>
</comment>
<dbReference type="RefSeq" id="XP_060379682.1">
    <property type="nucleotide sequence ID" value="XM_060525613.1"/>
</dbReference>
<feature type="region of interest" description="Disordered" evidence="1">
    <location>
        <begin position="143"/>
        <end position="200"/>
    </location>
</feature>
<keyword evidence="3" id="KW-1185">Reference proteome</keyword>
<evidence type="ECO:0000256" key="1">
    <source>
        <dbReference type="SAM" id="MobiDB-lite"/>
    </source>
</evidence>
<evidence type="ECO:0000313" key="2">
    <source>
        <dbReference type="EMBL" id="KAK1492967.1"/>
    </source>
</evidence>
<protein>
    <submittedName>
        <fullName evidence="2">Uncharacterized protein</fullName>
    </submittedName>
</protein>
<dbReference type="EMBL" id="MLFU01000039">
    <property type="protein sequence ID" value="KAK1492967.1"/>
    <property type="molecule type" value="Genomic_DNA"/>
</dbReference>
<dbReference type="Proteomes" id="UP001227543">
    <property type="component" value="Unassembled WGS sequence"/>
</dbReference>
<gene>
    <name evidence="2" type="ORF">CTAM01_09594</name>
</gene>
<name>A0ABQ9R2T3_9PEZI</name>